<dbReference type="EMBL" id="SLVX01000005">
    <property type="protein sequence ID" value="TCN45960.1"/>
    <property type="molecule type" value="Genomic_DNA"/>
</dbReference>
<evidence type="ECO:0000313" key="2">
    <source>
        <dbReference type="Proteomes" id="UP000295351"/>
    </source>
</evidence>
<gene>
    <name evidence="1" type="ORF">EV665_10547</name>
</gene>
<name>A0A4V2RIX5_SHIGR</name>
<keyword evidence="2" id="KW-1185">Reference proteome</keyword>
<proteinExistence type="predicted"/>
<dbReference type="Proteomes" id="UP000295351">
    <property type="component" value="Unassembled WGS sequence"/>
</dbReference>
<accession>A0A4V2RIX5</accession>
<reference evidence="1 2" key="1">
    <citation type="submission" date="2019-03" db="EMBL/GenBank/DDBJ databases">
        <title>Genomic Encyclopedia of Type Strains, Phase IV (KMG-IV): sequencing the most valuable type-strain genomes for metagenomic binning, comparative biology and taxonomic classification.</title>
        <authorList>
            <person name="Goeker M."/>
        </authorList>
    </citation>
    <scope>NUCLEOTIDE SEQUENCE [LARGE SCALE GENOMIC DNA]</scope>
    <source>
        <strain evidence="1 2">DSM 18401</strain>
    </source>
</reference>
<dbReference type="RefSeq" id="WP_281048231.1">
    <property type="nucleotide sequence ID" value="NZ_BAABEI010000002.1"/>
</dbReference>
<comment type="caution">
    <text evidence="1">The sequence shown here is derived from an EMBL/GenBank/DDBJ whole genome shotgun (WGS) entry which is preliminary data.</text>
</comment>
<evidence type="ECO:0000313" key="1">
    <source>
        <dbReference type="EMBL" id="TCN45960.1"/>
    </source>
</evidence>
<dbReference type="AlphaFoldDB" id="A0A4V2RIX5"/>
<organism evidence="1 2">
    <name type="scientific">Shinella granuli</name>
    <dbReference type="NCBI Taxonomy" id="323621"/>
    <lineage>
        <taxon>Bacteria</taxon>
        <taxon>Pseudomonadati</taxon>
        <taxon>Pseudomonadota</taxon>
        <taxon>Alphaproteobacteria</taxon>
        <taxon>Hyphomicrobiales</taxon>
        <taxon>Rhizobiaceae</taxon>
        <taxon>Shinella</taxon>
    </lineage>
</organism>
<sequence length="41" mass="4443">MAATRGDAEKWTGEVLACGLMRRGNVPPTASRWSRIEEAAP</sequence>
<protein>
    <submittedName>
        <fullName evidence="1">Uncharacterized protein</fullName>
    </submittedName>
</protein>